<dbReference type="Proteomes" id="UP000267900">
    <property type="component" value="Chromosome"/>
</dbReference>
<dbReference type="SMART" id="SM00306">
    <property type="entry name" value="HintN"/>
    <property type="match status" value="1"/>
</dbReference>
<dbReference type="InterPro" id="IPR036844">
    <property type="entry name" value="Hint_dom_sf"/>
</dbReference>
<evidence type="ECO:0000256" key="3">
    <source>
        <dbReference type="SAM" id="SignalP"/>
    </source>
</evidence>
<protein>
    <recommendedName>
        <fullName evidence="4">Hint domain-containing protein</fullName>
    </recommendedName>
</protein>
<dbReference type="Pfam" id="PF07591">
    <property type="entry name" value="PT-HINT"/>
    <property type="match status" value="1"/>
</dbReference>
<evidence type="ECO:0000259" key="4">
    <source>
        <dbReference type="SMART" id="SM00306"/>
    </source>
</evidence>
<keyword evidence="3" id="KW-0732">Signal</keyword>
<feature type="region of interest" description="Disordered" evidence="2">
    <location>
        <begin position="544"/>
        <end position="588"/>
    </location>
</feature>
<dbReference type="Gene3D" id="2.170.16.10">
    <property type="entry name" value="Hedgehog/Intein (Hint) domain"/>
    <property type="match status" value="1"/>
</dbReference>
<feature type="compositionally biased region" description="Basic and acidic residues" evidence="2">
    <location>
        <begin position="978"/>
        <end position="1037"/>
    </location>
</feature>
<feature type="coiled-coil region" evidence="1">
    <location>
        <begin position="444"/>
        <end position="538"/>
    </location>
</feature>
<dbReference type="CDD" id="cd00081">
    <property type="entry name" value="Hint"/>
    <property type="match status" value="1"/>
</dbReference>
<dbReference type="PROSITE" id="PS50818">
    <property type="entry name" value="INTEIN_C_TER"/>
    <property type="match status" value="1"/>
</dbReference>
<evidence type="ECO:0000256" key="2">
    <source>
        <dbReference type="SAM" id="MobiDB-lite"/>
    </source>
</evidence>
<feature type="signal peptide" evidence="3">
    <location>
        <begin position="1"/>
        <end position="24"/>
    </location>
</feature>
<proteinExistence type="predicted"/>
<feature type="domain" description="Hint" evidence="4">
    <location>
        <begin position="1172"/>
        <end position="1276"/>
    </location>
</feature>
<dbReference type="RefSeq" id="WP_126916619.1">
    <property type="nucleotide sequence ID" value="NZ_CP034587.1"/>
</dbReference>
<dbReference type="NCBIfam" id="TIGR01443">
    <property type="entry name" value="intein_Cterm"/>
    <property type="match status" value="1"/>
</dbReference>
<dbReference type="InterPro" id="IPR003587">
    <property type="entry name" value="Hint_dom_N"/>
</dbReference>
<dbReference type="InterPro" id="IPR030934">
    <property type="entry name" value="Intein_C"/>
</dbReference>
<gene>
    <name evidence="5" type="ORF">EKH77_25400</name>
</gene>
<evidence type="ECO:0000256" key="1">
    <source>
        <dbReference type="SAM" id="Coils"/>
    </source>
</evidence>
<feature type="chain" id="PRO_5019016339" description="Hint domain-containing protein" evidence="3">
    <location>
        <begin position="25"/>
        <end position="1442"/>
    </location>
</feature>
<dbReference type="OrthoDB" id="582519at2"/>
<evidence type="ECO:0000313" key="6">
    <source>
        <dbReference type="Proteomes" id="UP000267900"/>
    </source>
</evidence>
<name>A0A3S9PP04_STRLT</name>
<feature type="compositionally biased region" description="Basic and acidic residues" evidence="2">
    <location>
        <begin position="561"/>
        <end position="572"/>
    </location>
</feature>
<feature type="region of interest" description="Disordered" evidence="2">
    <location>
        <begin position="978"/>
        <end position="1047"/>
    </location>
</feature>
<evidence type="ECO:0000313" key="5">
    <source>
        <dbReference type="EMBL" id="AZQ74116.1"/>
    </source>
</evidence>
<sequence length="1442" mass="149941">MVRKAVSTAVVVAILGGATGEATAATTTAHARNAAVSPAEAMAALDKLAAALPKPAAAAVPAPRTELDKLSADRDRQLVEDFAEFDPEPEVQEAAKKALESSDPNAIRAFLEHGEAEARQRAKEKKDGADVKNRAEIEKLRGTGGTYFNAEVERVLGPKATAKDRADFLAFGAAIAKQRDEKDKQNAAKQAEENRKRVEMLAASGGPEVKKAAQAALDTKDNAKIAEFLEKGYLVAAQKDADARAAIEKAQKEAQEAADKLRELAEKAARAAEARTKLIAAHGDAVKALKNASNAMTLAAGSARQADRMLSADRAGKTLSSYDNVKADVARQVEFAGIAAKQAQVAAAQAKVQADVLVETGLTYGTQWSEVASGIAAAADAAVKASETAQHAVDATEADAKGLNAKNQAELHEQQAKKWRANAEQHAATAAKLAEAADKQAKIAADAASRARTARIAAEKAEAEAWEHAKKTREARLEAERQAKIAAEQRAIAERERDLAAAARARAERERDIAAAARARAEAEARTASAARAEAQAAAATAASARADAEKQEGIAATADDNARGMETKAREALSNARQARKDADAKQAKAQATASMAAATKGTAYSVQAQTAAAAARADADTAGAAADQAQGAADTASGAAIRARSAATEAAGAAARARAAAAEATAHAARANAAANAAEAAASRANAAANRAEAEAAATHAAATRANVKAAEATAQEARAGVAAHEAARLAGLAAIEAKNALQAANRTKDEAEGATREAAMARLQAGIAVQASTAAKASAAGIADPANTAIELTAPFAGKDVDADFAADVAAAAQELGAEQVASAEAKAAEALKAAEAAEAAAKGANAQVAPAFKAAADAARSSANATRSMAAAMKSAAEAAVDGAKARAAAARANQADAQAQADAKAAREAANQAYADAAAARQAANQAEAEAARARGAAAEAEQHAAAAAGAADLAEQEAATAQAAATKAKEDADAADKLAESAEKHAASAKEAADNALDYAKKADAEAKKAQAEQEERERKAREEAAKEATEKGGLPELNDEEKEALRLAGFDPDEYEKLRQLANKSFEDFLLEIGGDVIKGLIDWEDVQKCYKEGNVEACFWALINNVPWTKALRVAEKLPDIVKFVKRLMGIDKLLEESSKAKKYIKKAEEALEKVPVCNVKKKPNSFTPDTPVLMADGTREPIGRIRIGERVLATDPATGTTGARTVTDVIVGDKNDLVEVTIDTDGDAGSAIGTLKATSGHPFWVENRHHWTDARDLKAGDRLRTPQGELKEVTGTRAAPGTRTVYNLTVDNLHTYYVVAGSAPVLVHNSKNPCEEIDGGEVPNFASARDKARAEAGLGDDAVPFKSEVGPMKDKLYVGMQSPDGRNGWRIDFDPKNPEKALHINWWKNFDRSKKRAEMGPDSARGYFTIPSPRGGPADEGDYRDIIKHFPWT</sequence>
<keyword evidence="1" id="KW-0175">Coiled coil</keyword>
<accession>A0A3S9PP04</accession>
<feature type="coiled-coil region" evidence="1">
    <location>
        <begin position="240"/>
        <end position="274"/>
    </location>
</feature>
<feature type="coiled-coil region" evidence="1">
    <location>
        <begin position="737"/>
        <end position="767"/>
    </location>
</feature>
<dbReference type="SUPFAM" id="SSF51294">
    <property type="entry name" value="Hedgehog/intein (Hint) domain"/>
    <property type="match status" value="1"/>
</dbReference>
<keyword evidence="6" id="KW-1185">Reference proteome</keyword>
<feature type="coiled-coil region" evidence="1">
    <location>
        <begin position="824"/>
        <end position="851"/>
    </location>
</feature>
<organism evidence="5 6">
    <name type="scientific">Streptomyces luteoverticillatus</name>
    <name type="common">Streptoverticillium luteoverticillatus</name>
    <dbReference type="NCBI Taxonomy" id="66425"/>
    <lineage>
        <taxon>Bacteria</taxon>
        <taxon>Bacillati</taxon>
        <taxon>Actinomycetota</taxon>
        <taxon>Actinomycetes</taxon>
        <taxon>Kitasatosporales</taxon>
        <taxon>Streptomycetaceae</taxon>
        <taxon>Streptomyces</taxon>
    </lineage>
</organism>
<reference evidence="5 6" key="1">
    <citation type="submission" date="2018-12" db="EMBL/GenBank/DDBJ databases">
        <title>The whole draft genome of Streptomyce luteoverticillatus CGMCC 15060.</title>
        <authorList>
            <person name="Feng Z."/>
            <person name="Chen G."/>
            <person name="Zhang J."/>
            <person name="Zhu H."/>
            <person name="Yu X."/>
            <person name="Zhang W."/>
            <person name="Zhang X."/>
        </authorList>
    </citation>
    <scope>NUCLEOTIDE SEQUENCE [LARGE SCALE GENOMIC DNA]</scope>
    <source>
        <strain evidence="5 6">CGMCC 15060</strain>
    </source>
</reference>
<feature type="region of interest" description="Disordered" evidence="2">
    <location>
        <begin position="1406"/>
        <end position="1431"/>
    </location>
</feature>
<dbReference type="EMBL" id="CP034587">
    <property type="protein sequence ID" value="AZQ74116.1"/>
    <property type="molecule type" value="Genomic_DNA"/>
</dbReference>